<accession>L1LCM0</accession>
<dbReference type="RefSeq" id="XP_004832634.1">
    <property type="nucleotide sequence ID" value="XM_004832577.1"/>
</dbReference>
<feature type="coiled-coil region" evidence="1">
    <location>
        <begin position="361"/>
        <end position="507"/>
    </location>
</feature>
<evidence type="ECO:0000256" key="1">
    <source>
        <dbReference type="SAM" id="Coils"/>
    </source>
</evidence>
<dbReference type="KEGG" id="beq:BEWA_052370"/>
<gene>
    <name evidence="3" type="ORF">BEWA_052370</name>
</gene>
<proteinExistence type="predicted"/>
<evidence type="ECO:0000313" key="4">
    <source>
        <dbReference type="Proteomes" id="UP000031512"/>
    </source>
</evidence>
<evidence type="ECO:0000256" key="2">
    <source>
        <dbReference type="SAM" id="MobiDB-lite"/>
    </source>
</evidence>
<name>L1LCM0_THEEQ</name>
<dbReference type="OrthoDB" id="364745at2759"/>
<keyword evidence="1" id="KW-0175">Coiled coil</keyword>
<keyword evidence="4" id="KW-1185">Reference proteome</keyword>
<dbReference type="AlphaFoldDB" id="L1LCM0"/>
<dbReference type="GeneID" id="15802789"/>
<dbReference type="STRING" id="1537102.L1LCM0"/>
<dbReference type="eggNOG" id="ENOG502QXA2">
    <property type="taxonomic scope" value="Eukaryota"/>
</dbReference>
<feature type="coiled-coil region" evidence="1">
    <location>
        <begin position="48"/>
        <end position="82"/>
    </location>
</feature>
<dbReference type="EMBL" id="ACOU01000003">
    <property type="protein sequence ID" value="EKX73182.1"/>
    <property type="molecule type" value="Genomic_DNA"/>
</dbReference>
<reference evidence="3 4" key="1">
    <citation type="journal article" date="2012" name="BMC Genomics">
        <title>Comparative genomic analysis and phylogenetic position of Theileria equi.</title>
        <authorList>
            <person name="Kappmeyer L.S."/>
            <person name="Thiagarajan M."/>
            <person name="Herndon D.R."/>
            <person name="Ramsay J.D."/>
            <person name="Caler E."/>
            <person name="Djikeng A."/>
            <person name="Gillespie J.J."/>
            <person name="Lau A.O."/>
            <person name="Roalson E.H."/>
            <person name="Silva J.C."/>
            <person name="Silva M.G."/>
            <person name="Suarez C.E."/>
            <person name="Ueti M.W."/>
            <person name="Nene V.M."/>
            <person name="Mealey R.H."/>
            <person name="Knowles D.P."/>
            <person name="Brayton K.A."/>
        </authorList>
    </citation>
    <scope>NUCLEOTIDE SEQUENCE [LARGE SCALE GENOMIC DNA]</scope>
    <source>
        <strain evidence="3 4">WA</strain>
    </source>
</reference>
<comment type="caution">
    <text evidence="3">The sequence shown here is derived from an EMBL/GenBank/DDBJ whole genome shotgun (WGS) entry which is preliminary data.</text>
</comment>
<dbReference type="Proteomes" id="UP000031512">
    <property type="component" value="Unassembled WGS sequence"/>
</dbReference>
<feature type="coiled-coil region" evidence="1">
    <location>
        <begin position="269"/>
        <end position="317"/>
    </location>
</feature>
<feature type="compositionally biased region" description="Basic and acidic residues" evidence="2">
    <location>
        <begin position="8"/>
        <end position="24"/>
    </location>
</feature>
<evidence type="ECO:0000313" key="3">
    <source>
        <dbReference type="EMBL" id="EKX73182.1"/>
    </source>
</evidence>
<protein>
    <submittedName>
        <fullName evidence="3">Uncharacterized protein</fullName>
    </submittedName>
</protein>
<dbReference type="VEuPathDB" id="PiroplasmaDB:BEWA_052370"/>
<sequence length="546" mass="65290">MVASEYSNDLRRDPGLSNDEDRHKGLGTSKGLLNRLDEEKITCRCGAKQQIDHMKRELHRKIRSLERERTSLQKKEEYLNLKQRKLAEDSKEHMRQQEELDSYKLYLQERHNNMCRMYQKCESDQSDILEKMNECILLKEECKKKLMEYETALKEIKEREIVVSEKMSALAARKEELGRLEARMLQESERIKYESEQLVIAREKSNHDLRLHNQKVLQETDLLEAKRGRIMEMDTQLQREKERFEEFVRKKKLEIEKKLRDATEAAECNAEIADDLKRREEALRKEKENINEEWHAIKEALRELDDANIQARSIKRDLKIRRQESFRNIPAQSTIPIAPQGVDAREYSRDYNSILIEIKKLRQLEVEIQEKSKQIEKSEEELRLGQIKLNEFASNLNKREMNIQKREIELEKLASTLDKRKSELEQLQRDLNSKQEKYRQLEIQINEYKEQMALLSIEKNSLEGQMEQFNAKKTTKEQELSAIQQRLERKEREINDKFNQLRNHKDHINMQDKLHSIKNIPNSNNKVFSIATNKRNKMNHFADDLF</sequence>
<dbReference type="Gene3D" id="1.10.287.1490">
    <property type="match status" value="1"/>
</dbReference>
<feature type="region of interest" description="Disordered" evidence="2">
    <location>
        <begin position="1"/>
        <end position="29"/>
    </location>
</feature>
<organism evidence="3 4">
    <name type="scientific">Theileria equi strain WA</name>
    <dbReference type="NCBI Taxonomy" id="1537102"/>
    <lineage>
        <taxon>Eukaryota</taxon>
        <taxon>Sar</taxon>
        <taxon>Alveolata</taxon>
        <taxon>Apicomplexa</taxon>
        <taxon>Aconoidasida</taxon>
        <taxon>Piroplasmida</taxon>
        <taxon>Theileriidae</taxon>
        <taxon>Theileria</taxon>
    </lineage>
</organism>